<dbReference type="KEGG" id="mfy:HH212_05690"/>
<organism evidence="2 3">
    <name type="scientific">Massilia forsythiae</name>
    <dbReference type="NCBI Taxonomy" id="2728020"/>
    <lineage>
        <taxon>Bacteria</taxon>
        <taxon>Pseudomonadati</taxon>
        <taxon>Pseudomonadota</taxon>
        <taxon>Betaproteobacteria</taxon>
        <taxon>Burkholderiales</taxon>
        <taxon>Oxalobacteraceae</taxon>
        <taxon>Telluria group</taxon>
        <taxon>Massilia</taxon>
    </lineage>
</organism>
<dbReference type="AlphaFoldDB" id="A0A7Z2ZRK4"/>
<keyword evidence="2" id="KW-0808">Transferase</keyword>
<dbReference type="InterPro" id="IPR050194">
    <property type="entry name" value="Glycosyltransferase_grp1"/>
</dbReference>
<dbReference type="GO" id="GO:0016757">
    <property type="term" value="F:glycosyltransferase activity"/>
    <property type="evidence" value="ECO:0007669"/>
    <property type="project" value="TreeGrafter"/>
</dbReference>
<dbReference type="SUPFAM" id="SSF53756">
    <property type="entry name" value="UDP-Glycosyltransferase/glycogen phosphorylase"/>
    <property type="match status" value="1"/>
</dbReference>
<keyword evidence="3" id="KW-1185">Reference proteome</keyword>
<evidence type="ECO:0000313" key="2">
    <source>
        <dbReference type="EMBL" id="QJD99575.1"/>
    </source>
</evidence>
<dbReference type="InterPro" id="IPR017522">
    <property type="entry name" value="Sugar_tfrase_PEP-CTERM_Stp2"/>
</dbReference>
<reference evidence="2 3" key="1">
    <citation type="submission" date="2020-04" db="EMBL/GenBank/DDBJ databases">
        <title>Genome sequencing of novel species.</title>
        <authorList>
            <person name="Heo J."/>
            <person name="Kim S.-J."/>
            <person name="Kim J.-S."/>
            <person name="Hong S.-B."/>
            <person name="Kwon S.-W."/>
        </authorList>
    </citation>
    <scope>NUCLEOTIDE SEQUENCE [LARGE SCALE GENOMIC DNA]</scope>
    <source>
        <strain evidence="2 3">GN2-R2</strain>
    </source>
</reference>
<dbReference type="InterPro" id="IPR028098">
    <property type="entry name" value="Glyco_trans_4-like_N"/>
</dbReference>
<dbReference type="Pfam" id="PF13692">
    <property type="entry name" value="Glyco_trans_1_4"/>
    <property type="match status" value="1"/>
</dbReference>
<accession>A0A7Z2ZRK4</accession>
<sequence length="382" mass="41501">MAAVVERAVPRADAPLVVHLVYSFECGGLQTLIAECINRMPAQHYRHAVVCLTNYTEYAEKISRPGVELYALHKPPGNSLATHRKLWALLRRLRPAVMHTYNVGTIEYNATALLAGVPLRIHAEHGRDSVEMDGKHSKYNLLRRLLTPAIHAYVPVSADIADWLRQTIGVPARKIAMVPNGVDTVRYSPGPAAQEQAQTVCIGTVGRSDRIKNHAGLLDAFALLLQRFPAPQYDLRLAIVGDGPLLQTLRERVARESWAERVWLPGARADVAEVMRGFSVFVLPSLSEATPVTILEAMATGLPVVASRVGGVPQLVQEGQTGMLVPPTDAQALADALAAYVIDPTLRSRHGAAGRAFVEQRFSVDAMVAGYDALYGGRHVAA</sequence>
<name>A0A7Z2ZRK4_9BURK</name>
<feature type="domain" description="Glycosyltransferase subfamily 4-like N-terminal" evidence="1">
    <location>
        <begin position="27"/>
        <end position="185"/>
    </location>
</feature>
<dbReference type="Proteomes" id="UP000502415">
    <property type="component" value="Chromosome"/>
</dbReference>
<dbReference type="PANTHER" id="PTHR45947">
    <property type="entry name" value="SULFOQUINOVOSYL TRANSFERASE SQD2"/>
    <property type="match status" value="1"/>
</dbReference>
<dbReference type="NCBIfam" id="TIGR03088">
    <property type="entry name" value="stp2"/>
    <property type="match status" value="1"/>
</dbReference>
<dbReference type="Pfam" id="PF13439">
    <property type="entry name" value="Glyco_transf_4"/>
    <property type="match status" value="1"/>
</dbReference>
<dbReference type="Gene3D" id="3.40.50.2000">
    <property type="entry name" value="Glycogen Phosphorylase B"/>
    <property type="match status" value="2"/>
</dbReference>
<protein>
    <submittedName>
        <fullName evidence="2">TIGR03088 family PEP-CTERM/XrtA system glycosyltransferase</fullName>
    </submittedName>
</protein>
<dbReference type="EMBL" id="CP051685">
    <property type="protein sequence ID" value="QJD99575.1"/>
    <property type="molecule type" value="Genomic_DNA"/>
</dbReference>
<dbReference type="PANTHER" id="PTHR45947:SF14">
    <property type="entry name" value="SLL1723 PROTEIN"/>
    <property type="match status" value="1"/>
</dbReference>
<gene>
    <name evidence="2" type="ORF">HH212_05690</name>
</gene>
<dbReference type="RefSeq" id="WP_169434515.1">
    <property type="nucleotide sequence ID" value="NZ_CP051685.1"/>
</dbReference>
<evidence type="ECO:0000259" key="1">
    <source>
        <dbReference type="Pfam" id="PF13439"/>
    </source>
</evidence>
<proteinExistence type="predicted"/>
<evidence type="ECO:0000313" key="3">
    <source>
        <dbReference type="Proteomes" id="UP000502415"/>
    </source>
</evidence>